<dbReference type="AlphaFoldDB" id="A0AAX0V9N5"/>
<comment type="caution">
    <text evidence="1">The sequence shown here is derived from an EMBL/GenBank/DDBJ whole genome shotgun (WGS) entry which is preliminary data.</text>
</comment>
<evidence type="ECO:0000313" key="2">
    <source>
        <dbReference type="Proteomes" id="UP000234349"/>
    </source>
</evidence>
<organism evidence="1 2">
    <name type="scientific">Latilactobacillus sakei</name>
    <name type="common">Lactobacillus sakei</name>
    <dbReference type="NCBI Taxonomy" id="1599"/>
    <lineage>
        <taxon>Bacteria</taxon>
        <taxon>Bacillati</taxon>
        <taxon>Bacillota</taxon>
        <taxon>Bacilli</taxon>
        <taxon>Lactobacillales</taxon>
        <taxon>Lactobacillaceae</taxon>
        <taxon>Latilactobacillus</taxon>
    </lineage>
</organism>
<proteinExistence type="predicted"/>
<reference evidence="1 2" key="1">
    <citation type="submission" date="2016-09" db="EMBL/GenBank/DDBJ databases">
        <authorList>
            <person name="Inglin R.C."/>
        </authorList>
    </citation>
    <scope>NUCLEOTIDE SEQUENCE [LARGE SCALE GENOMIC DNA]</scope>
    <source>
        <strain evidence="1 2">RI-517</strain>
    </source>
</reference>
<dbReference type="EMBL" id="MKGH01000036">
    <property type="protein sequence ID" value="PKX77255.1"/>
    <property type="molecule type" value="Genomic_DNA"/>
</dbReference>
<dbReference type="Proteomes" id="UP000234349">
    <property type="component" value="Unassembled WGS sequence"/>
</dbReference>
<name>A0AAX0V9N5_LATSK</name>
<gene>
    <name evidence="1" type="ORF">CUR37_07255</name>
</gene>
<sequence length="69" mass="7998">MDKNKTVPFPRVSDQALKMKMLVTMDETFENCLVEPIKIALFPDNSFVRVIENKAEYLINTDYIITCVL</sequence>
<accession>A0AAX0V9N5</accession>
<evidence type="ECO:0000313" key="1">
    <source>
        <dbReference type="EMBL" id="PKX77255.1"/>
    </source>
</evidence>
<evidence type="ECO:0008006" key="3">
    <source>
        <dbReference type="Google" id="ProtNLM"/>
    </source>
</evidence>
<dbReference type="RefSeq" id="WP_056948408.1">
    <property type="nucleotide sequence ID" value="NZ_CP017275.1"/>
</dbReference>
<protein>
    <recommendedName>
        <fullName evidence="3">Phage protein</fullName>
    </recommendedName>
</protein>